<dbReference type="InterPro" id="IPR014199">
    <property type="entry name" value="Spore_YtxC"/>
</dbReference>
<sequence>MLVRRWTGGNTLVSITFDQKEDLQFVYELLIKGRDVQQKVSVNEAELTLSVQVEPYNAKLCYHISQCIVRCVSTIYEKQWMKQILTTKYYYQDKDEIGEITAIAKSIGEGNIDELPGAVRYTNRVDLLHRSTFSCIEQGGTILFDSYLRFRTGPYRALLTELIGEAIDEYKLEQEYQNFIEALRLLLKSREALQEKVVLVFDGSYRLYDLSGHKFNGIHEPLDNIPNGLSLEEIDSEILLPLLILAPKEIYLYTEDSEEGLAQTIRNVFEERLCVFPLSRVKNFFSGNH</sequence>
<organism evidence="1 2">
    <name type="scientific">Guptibacillus hwajinpoensis</name>
    <dbReference type="NCBI Taxonomy" id="208199"/>
    <lineage>
        <taxon>Bacteria</taxon>
        <taxon>Bacillati</taxon>
        <taxon>Bacillota</taxon>
        <taxon>Bacilli</taxon>
        <taxon>Bacillales</taxon>
        <taxon>Guptibacillaceae</taxon>
        <taxon>Guptibacillus</taxon>
    </lineage>
</organism>
<evidence type="ECO:0000313" key="2">
    <source>
        <dbReference type="Proteomes" id="UP000447833"/>
    </source>
</evidence>
<reference evidence="1 2" key="1">
    <citation type="submission" date="2019-11" db="EMBL/GenBank/DDBJ databases">
        <title>Genome sequences of 17 halophilic strains isolated from different environments.</title>
        <authorList>
            <person name="Furrow R.E."/>
        </authorList>
    </citation>
    <scope>NUCLEOTIDE SEQUENCE [LARGE SCALE GENOMIC DNA]</scope>
    <source>
        <strain evidence="1 2">22506_14_FS</strain>
    </source>
</reference>
<evidence type="ECO:0008006" key="3">
    <source>
        <dbReference type="Google" id="ProtNLM"/>
    </source>
</evidence>
<protein>
    <recommendedName>
        <fullName evidence="3">Sporulation protein YtxC</fullName>
    </recommendedName>
</protein>
<accession>A0A845EWA5</accession>
<comment type="caution">
    <text evidence="1">The sequence shown here is derived from an EMBL/GenBank/DDBJ whole genome shotgun (WGS) entry which is preliminary data.</text>
</comment>
<dbReference type="Pfam" id="PF08812">
    <property type="entry name" value="YtxC"/>
    <property type="match status" value="1"/>
</dbReference>
<proteinExistence type="predicted"/>
<dbReference type="EMBL" id="WMEY01000002">
    <property type="protein sequence ID" value="MYL62817.1"/>
    <property type="molecule type" value="Genomic_DNA"/>
</dbReference>
<name>A0A845EWA5_9BACL</name>
<gene>
    <name evidence="1" type="ORF">GLW07_05530</name>
</gene>
<dbReference type="AlphaFoldDB" id="A0A845EWA5"/>
<dbReference type="Proteomes" id="UP000447833">
    <property type="component" value="Unassembled WGS sequence"/>
</dbReference>
<evidence type="ECO:0000313" key="1">
    <source>
        <dbReference type="EMBL" id="MYL62817.1"/>
    </source>
</evidence>